<dbReference type="EMBL" id="PDUG01000005">
    <property type="protein sequence ID" value="PIC22298.1"/>
    <property type="molecule type" value="Genomic_DNA"/>
</dbReference>
<keyword evidence="7" id="KW-0472">Membrane</keyword>
<comment type="caution">
    <text evidence="8">The sequence shown here is derived from an EMBL/GenBank/DDBJ whole genome shotgun (WGS) entry which is preliminary data.</text>
</comment>
<dbReference type="InterPro" id="IPR002347">
    <property type="entry name" value="SDR_fam"/>
</dbReference>
<dbReference type="CDD" id="cd05356">
    <property type="entry name" value="17beta-HSD1_like_SDR_c"/>
    <property type="match status" value="1"/>
</dbReference>
<dbReference type="AlphaFoldDB" id="A0A2G5T4Z7"/>
<evidence type="ECO:0000256" key="3">
    <source>
        <dbReference type="ARBA" id="ARBA00022955"/>
    </source>
</evidence>
<dbReference type="SUPFAM" id="SSF51735">
    <property type="entry name" value="NAD(P)-binding Rossmann-fold domains"/>
    <property type="match status" value="1"/>
</dbReference>
<evidence type="ECO:0000313" key="9">
    <source>
        <dbReference type="Proteomes" id="UP000230233"/>
    </source>
</evidence>
<organism evidence="8 9">
    <name type="scientific">Caenorhabditis nigoni</name>
    <dbReference type="NCBI Taxonomy" id="1611254"/>
    <lineage>
        <taxon>Eukaryota</taxon>
        <taxon>Metazoa</taxon>
        <taxon>Ecdysozoa</taxon>
        <taxon>Nematoda</taxon>
        <taxon>Chromadorea</taxon>
        <taxon>Rhabditida</taxon>
        <taxon>Rhabditina</taxon>
        <taxon>Rhabditomorpha</taxon>
        <taxon>Rhabditoidea</taxon>
        <taxon>Rhabditidae</taxon>
        <taxon>Peloderinae</taxon>
        <taxon>Caenorhabditis</taxon>
    </lineage>
</organism>
<reference evidence="9" key="1">
    <citation type="submission" date="2017-10" db="EMBL/GenBank/DDBJ databases">
        <title>Rapid genome shrinkage in a self-fertile nematode reveals novel sperm competition proteins.</title>
        <authorList>
            <person name="Yin D."/>
            <person name="Schwarz E.M."/>
            <person name="Thomas C.G."/>
            <person name="Felde R.L."/>
            <person name="Korf I.F."/>
            <person name="Cutter A.D."/>
            <person name="Schartner C.M."/>
            <person name="Ralston E.J."/>
            <person name="Meyer B.J."/>
            <person name="Haag E.S."/>
        </authorList>
    </citation>
    <scope>NUCLEOTIDE SEQUENCE [LARGE SCALE GENOMIC DNA]</scope>
    <source>
        <strain evidence="9">JU1422</strain>
    </source>
</reference>
<evidence type="ECO:0000256" key="1">
    <source>
        <dbReference type="ARBA" id="ARBA00022516"/>
    </source>
</evidence>
<keyword evidence="2" id="KW-0521">NADP</keyword>
<dbReference type="InterPro" id="IPR020904">
    <property type="entry name" value="Sc_DH/Rdtase_CS"/>
</dbReference>
<dbReference type="GO" id="GO:0005783">
    <property type="term" value="C:endoplasmic reticulum"/>
    <property type="evidence" value="ECO:0007669"/>
    <property type="project" value="TreeGrafter"/>
</dbReference>
<keyword evidence="4" id="KW-0560">Oxidoreductase</keyword>
<evidence type="ECO:0000313" key="8">
    <source>
        <dbReference type="EMBL" id="PIC22298.1"/>
    </source>
</evidence>
<dbReference type="FunFam" id="3.40.50.720:FF:000467">
    <property type="entry name" value="Steroid dehydrogenase 4"/>
    <property type="match status" value="1"/>
</dbReference>
<dbReference type="Proteomes" id="UP000230233">
    <property type="component" value="Chromosome V"/>
</dbReference>
<dbReference type="PRINTS" id="PR00080">
    <property type="entry name" value="SDRFAMILY"/>
</dbReference>
<dbReference type="PANTHER" id="PTHR43086">
    <property type="entry name" value="VERY-LONG-CHAIN 3-OXOOACYL-COA REDUCTASE"/>
    <property type="match status" value="1"/>
</dbReference>
<dbReference type="InterPro" id="IPR036291">
    <property type="entry name" value="NAD(P)-bd_dom_sf"/>
</dbReference>
<proteinExistence type="inferred from homology"/>
<comment type="similarity">
    <text evidence="6">Belongs to the short-chain dehydrogenases/reductases (SDR) family. 17-beta-HSD 3 subfamily.</text>
</comment>
<dbReference type="Pfam" id="PF00106">
    <property type="entry name" value="adh_short"/>
    <property type="match status" value="1"/>
</dbReference>
<dbReference type="GO" id="GO:0006694">
    <property type="term" value="P:steroid biosynthetic process"/>
    <property type="evidence" value="ECO:0007669"/>
    <property type="project" value="UniProtKB-KW"/>
</dbReference>
<name>A0A2G5T4Z7_9PELO</name>
<keyword evidence="7" id="KW-0812">Transmembrane</keyword>
<keyword evidence="7" id="KW-1133">Transmembrane helix</keyword>
<evidence type="ECO:0000256" key="5">
    <source>
        <dbReference type="ARBA" id="ARBA00023098"/>
    </source>
</evidence>
<evidence type="ECO:0000256" key="4">
    <source>
        <dbReference type="ARBA" id="ARBA00023002"/>
    </source>
</evidence>
<sequence length="394" mass="43332">MLGHGSQLPPGKQTNQNESVYLRFCYRTQKVTDIYVCLLVSLSASSASLFSLLTLTRFLPQVVVLSPSCCSSPPKQFDFTLIKMVCCVTGAGVIALLFIAYKFFNILLRILGPYVFCKPIDLKKQAGANWAVVTGATDGIGKSYCFELAKRGFNIYLVSRTQSKLEQTKKEILQKHSNIEVKIAVFDFKNPSPADYQKLLAKLNEVEVGILINNVGMFFEYPDIIHKIAGGIDSLADVTTVNTLPPTLLSAGIVPQMVSRHAGIVVNISSGAGSIPMPQMSVYSAAKKYITWLTAILRKEYDHQGIIFQTIAPHKVSTNMSGNPDTSFFCPDSDSFAKSALNTIGNSSETTGYITHQLELELMTLLPEFLLNDFISKTGDSIRKTVLARKEKSQ</sequence>
<dbReference type="PRINTS" id="PR00081">
    <property type="entry name" value="GDHRDH"/>
</dbReference>
<keyword evidence="3" id="KW-0752">Steroid biosynthesis</keyword>
<evidence type="ECO:0000256" key="2">
    <source>
        <dbReference type="ARBA" id="ARBA00022857"/>
    </source>
</evidence>
<dbReference type="GO" id="GO:0016491">
    <property type="term" value="F:oxidoreductase activity"/>
    <property type="evidence" value="ECO:0007669"/>
    <property type="project" value="UniProtKB-KW"/>
</dbReference>
<protein>
    <submittedName>
        <fullName evidence="8">Uncharacterized protein</fullName>
    </submittedName>
</protein>
<dbReference type="PANTHER" id="PTHR43086:SF1">
    <property type="entry name" value="STEROID DEHYDROGENASE 1-RELATED"/>
    <property type="match status" value="1"/>
</dbReference>
<gene>
    <name evidence="8" type="primary">Cnig_chr_V.g16403</name>
    <name evidence="8" type="ORF">B9Z55_016403</name>
</gene>
<dbReference type="PROSITE" id="PS00061">
    <property type="entry name" value="ADH_SHORT"/>
    <property type="match status" value="1"/>
</dbReference>
<keyword evidence="1" id="KW-0444">Lipid biosynthesis</keyword>
<dbReference type="OrthoDB" id="5545019at2759"/>
<keyword evidence="5" id="KW-0443">Lipid metabolism</keyword>
<dbReference type="STRING" id="1611254.A0A2G5T4Z7"/>
<feature type="transmembrane region" description="Helical" evidence="7">
    <location>
        <begin position="79"/>
        <end position="101"/>
    </location>
</feature>
<keyword evidence="9" id="KW-1185">Reference proteome</keyword>
<evidence type="ECO:0000256" key="6">
    <source>
        <dbReference type="ARBA" id="ARBA00038261"/>
    </source>
</evidence>
<dbReference type="GO" id="GO:0030497">
    <property type="term" value="P:fatty acid elongation"/>
    <property type="evidence" value="ECO:0007669"/>
    <property type="project" value="TreeGrafter"/>
</dbReference>
<accession>A0A2G5T4Z7</accession>
<evidence type="ECO:0000256" key="7">
    <source>
        <dbReference type="SAM" id="Phobius"/>
    </source>
</evidence>
<feature type="transmembrane region" description="Helical" evidence="7">
    <location>
        <begin position="34"/>
        <end position="59"/>
    </location>
</feature>
<dbReference type="Gene3D" id="3.40.50.720">
    <property type="entry name" value="NAD(P)-binding Rossmann-like Domain"/>
    <property type="match status" value="1"/>
</dbReference>